<protein>
    <submittedName>
        <fullName evidence="1">Uncharacterized protein</fullName>
    </submittedName>
</protein>
<dbReference type="Pfam" id="PF00404">
    <property type="entry name" value="Dockerin_1"/>
    <property type="match status" value="1"/>
</dbReference>
<sequence length="427" mass="47186">MSKLKTISSVMAGVLLCTMVSFSGLKTVKADTTTDTSNNLGINWMDGSKYFPLGANYAWDEWDNDFNDNGWTTRFAKIKSDFDAMSAQGVHAVRWWVFCNMYASPLFSSQDGKGVCTGLPAKWTDHMKEAADYANSKNMKIYFTLTSFDVAKTNNNFYHGTIIDDPTIRKSYIDNAVTPVVKALGDNPGVMGWDVINEPEWTISSADGGNPGESIKGYPLSTVRSFVKDVTDCIHQYAKQPVSVGAASLKWLGEQYDFWSGLGLDFYDFHWYDWATPYFNPLKTPVSQLKAKLDKPVIIGEMMPDTQNSSLKMSHKQVLDGLVKNGYSGYMLWAWTDASTNCVGKTSPDFDQFKSEHPELPIDMPKAAGLKGDVNGDGLVNGRDLMVLRQYLAGQAVTINQANSDVNGDGVVNGRDLMEIVKIISGL</sequence>
<dbReference type="GO" id="GO:0004553">
    <property type="term" value="F:hydrolase activity, hydrolyzing O-glycosyl compounds"/>
    <property type="evidence" value="ECO:0007669"/>
    <property type="project" value="InterPro"/>
</dbReference>
<organism evidence="1 2">
    <name type="scientific">Clostridium felsineum</name>
    <dbReference type="NCBI Taxonomy" id="36839"/>
    <lineage>
        <taxon>Bacteria</taxon>
        <taxon>Bacillati</taxon>
        <taxon>Bacillota</taxon>
        <taxon>Clostridia</taxon>
        <taxon>Eubacteriales</taxon>
        <taxon>Clostridiaceae</taxon>
        <taxon>Clostridium</taxon>
    </lineage>
</organism>
<name>A0A1S8LP46_9CLOT</name>
<keyword evidence="2" id="KW-1185">Reference proteome</keyword>
<dbReference type="GO" id="GO:0000272">
    <property type="term" value="P:polysaccharide catabolic process"/>
    <property type="evidence" value="ECO:0007669"/>
    <property type="project" value="InterPro"/>
</dbReference>
<accession>A0A1S8LP46</accession>
<dbReference type="STRING" id="84029.CROST_03110"/>
<evidence type="ECO:0000313" key="2">
    <source>
        <dbReference type="Proteomes" id="UP000190951"/>
    </source>
</evidence>
<dbReference type="PANTHER" id="PTHR37398:SF3">
    <property type="entry name" value="GLYCOSIDE HYDROLASE FAMILY 5 DOMAIN-CONTAINING PROTEIN"/>
    <property type="match status" value="1"/>
</dbReference>
<dbReference type="Gene3D" id="3.20.20.80">
    <property type="entry name" value="Glycosidases"/>
    <property type="match status" value="1"/>
</dbReference>
<dbReference type="PROSITE" id="PS51766">
    <property type="entry name" value="DOCKERIN"/>
    <property type="match status" value="1"/>
</dbReference>
<gene>
    <name evidence="1" type="ORF">CROST_014670</name>
</gene>
<dbReference type="EMBL" id="CP096983">
    <property type="protein sequence ID" value="URZ10757.1"/>
    <property type="molecule type" value="Genomic_DNA"/>
</dbReference>
<dbReference type="PANTHER" id="PTHR37398">
    <property type="entry name" value="ENDO-BETA-1,4-MANNANASE"/>
    <property type="match status" value="1"/>
</dbReference>
<dbReference type="SUPFAM" id="SSF51445">
    <property type="entry name" value="(Trans)glycosidases"/>
    <property type="match status" value="1"/>
</dbReference>
<dbReference type="InterPro" id="IPR018247">
    <property type="entry name" value="EF_Hand_1_Ca_BS"/>
</dbReference>
<dbReference type="InterPro" id="IPR016134">
    <property type="entry name" value="Dockerin_dom"/>
</dbReference>
<proteinExistence type="predicted"/>
<dbReference type="CDD" id="cd14256">
    <property type="entry name" value="Dockerin_I"/>
    <property type="match status" value="1"/>
</dbReference>
<dbReference type="InterPro" id="IPR036439">
    <property type="entry name" value="Dockerin_dom_sf"/>
</dbReference>
<reference evidence="1 2" key="1">
    <citation type="submission" date="2022-04" db="EMBL/GenBank/DDBJ databases">
        <title>Genome sequence of C. roseum typestrain.</title>
        <authorList>
            <person name="Poehlein A."/>
            <person name="Schoch T."/>
            <person name="Duerre P."/>
            <person name="Daniel R."/>
        </authorList>
    </citation>
    <scope>NUCLEOTIDE SEQUENCE [LARGE SCALE GENOMIC DNA]</scope>
    <source>
        <strain evidence="1 2">DSM 7320</strain>
    </source>
</reference>
<dbReference type="AlphaFoldDB" id="A0A1S8LP46"/>
<dbReference type="Gene3D" id="1.10.1330.10">
    <property type="entry name" value="Dockerin domain"/>
    <property type="match status" value="1"/>
</dbReference>
<evidence type="ECO:0000313" key="1">
    <source>
        <dbReference type="EMBL" id="URZ10757.1"/>
    </source>
</evidence>
<dbReference type="SUPFAM" id="SSF63446">
    <property type="entry name" value="Type I dockerin domain"/>
    <property type="match status" value="1"/>
</dbReference>
<dbReference type="PROSITE" id="PS00018">
    <property type="entry name" value="EF_HAND_1"/>
    <property type="match status" value="2"/>
</dbReference>
<dbReference type="KEGG" id="crw:CROST_014670"/>
<dbReference type="RefSeq" id="WP_077832414.1">
    <property type="nucleotide sequence ID" value="NZ_CP096983.1"/>
</dbReference>
<dbReference type="Proteomes" id="UP000190951">
    <property type="component" value="Chromosome"/>
</dbReference>
<dbReference type="InterPro" id="IPR002105">
    <property type="entry name" value="Dockerin_1_rpt"/>
</dbReference>
<dbReference type="InterPro" id="IPR017853">
    <property type="entry name" value="GH"/>
</dbReference>